<evidence type="ECO:0000313" key="3">
    <source>
        <dbReference type="EMBL" id="NXB84856.1"/>
    </source>
</evidence>
<gene>
    <name evidence="3" type="primary">Sspo_2</name>
    <name evidence="3" type="ORF">VIDCHA_R16551</name>
</gene>
<dbReference type="SMART" id="SM00214">
    <property type="entry name" value="VWC"/>
    <property type="match status" value="1"/>
</dbReference>
<feature type="region of interest" description="Disordered" evidence="1">
    <location>
        <begin position="60"/>
        <end position="127"/>
    </location>
</feature>
<name>A0A851K4E3_VIDCH</name>
<feature type="domain" description="VWFC" evidence="2">
    <location>
        <begin position="1"/>
        <end position="57"/>
    </location>
</feature>
<proteinExistence type="predicted"/>
<dbReference type="InterPro" id="IPR001007">
    <property type="entry name" value="VWF_dom"/>
</dbReference>
<protein>
    <submittedName>
        <fullName evidence="3">SSPO protein</fullName>
    </submittedName>
</protein>
<evidence type="ECO:0000313" key="4">
    <source>
        <dbReference type="Proteomes" id="UP000634236"/>
    </source>
</evidence>
<dbReference type="Proteomes" id="UP000634236">
    <property type="component" value="Unassembled WGS sequence"/>
</dbReference>
<reference evidence="3" key="1">
    <citation type="submission" date="2019-09" db="EMBL/GenBank/DDBJ databases">
        <title>Bird 10,000 Genomes (B10K) Project - Family phase.</title>
        <authorList>
            <person name="Zhang G."/>
        </authorList>
    </citation>
    <scope>NUCLEOTIDE SEQUENCE</scope>
    <source>
        <strain evidence="3">OUT-0048</strain>
        <tissue evidence="3">Muscle</tissue>
    </source>
</reference>
<feature type="non-terminal residue" evidence="3">
    <location>
        <position position="1"/>
    </location>
</feature>
<evidence type="ECO:0000259" key="2">
    <source>
        <dbReference type="PROSITE" id="PS50184"/>
    </source>
</evidence>
<feature type="non-terminal residue" evidence="3">
    <location>
        <position position="127"/>
    </location>
</feature>
<accession>A0A851K4E3</accession>
<comment type="caution">
    <text evidence="3">The sequence shown here is derived from an EMBL/GenBank/DDBJ whole genome shotgun (WGS) entry which is preliminary data.</text>
</comment>
<dbReference type="PROSITE" id="PS50184">
    <property type="entry name" value="VWFC_2"/>
    <property type="match status" value="1"/>
</dbReference>
<sequence length="127" mass="12884">QERGRWRVPGERWRGGPCQVCQCLPGGAVRCVPYCPLRESGCPQGQVLREGDGGSCCACGPAGDNATATPPGMTTALSPPAPAEAPGSPGPTAGPEGPRSAETPAEPPSEDEGTPRTATPPEDTPRP</sequence>
<feature type="compositionally biased region" description="Low complexity" evidence="1">
    <location>
        <begin position="84"/>
        <end position="98"/>
    </location>
</feature>
<organism evidence="3 4">
    <name type="scientific">Vidua chalybeata</name>
    <name type="common">Village indigobird</name>
    <dbReference type="NCBI Taxonomy" id="81927"/>
    <lineage>
        <taxon>Eukaryota</taxon>
        <taxon>Metazoa</taxon>
        <taxon>Chordata</taxon>
        <taxon>Craniata</taxon>
        <taxon>Vertebrata</taxon>
        <taxon>Euteleostomi</taxon>
        <taxon>Archelosauria</taxon>
        <taxon>Archosauria</taxon>
        <taxon>Dinosauria</taxon>
        <taxon>Saurischia</taxon>
        <taxon>Theropoda</taxon>
        <taxon>Coelurosauria</taxon>
        <taxon>Aves</taxon>
        <taxon>Neognathae</taxon>
        <taxon>Neoaves</taxon>
        <taxon>Telluraves</taxon>
        <taxon>Australaves</taxon>
        <taxon>Passeriformes</taxon>
        <taxon>Passeroidea</taxon>
        <taxon>Estrildidae</taxon>
        <taxon>Viduinae</taxon>
        <taxon>Vidua</taxon>
    </lineage>
</organism>
<evidence type="ECO:0000256" key="1">
    <source>
        <dbReference type="SAM" id="MobiDB-lite"/>
    </source>
</evidence>
<keyword evidence="4" id="KW-1185">Reference proteome</keyword>
<dbReference type="EMBL" id="WBNB01000453">
    <property type="protein sequence ID" value="NXB84856.1"/>
    <property type="molecule type" value="Genomic_DNA"/>
</dbReference>
<dbReference type="AlphaFoldDB" id="A0A851K4E3"/>